<organism evidence="3 4">
    <name type="scientific">Comamonas serinivorans</name>
    <dbReference type="NCBI Taxonomy" id="1082851"/>
    <lineage>
        <taxon>Bacteria</taxon>
        <taxon>Pseudomonadati</taxon>
        <taxon>Pseudomonadota</taxon>
        <taxon>Betaproteobacteria</taxon>
        <taxon>Burkholderiales</taxon>
        <taxon>Comamonadaceae</taxon>
        <taxon>Comamonas</taxon>
    </lineage>
</organism>
<feature type="compositionally biased region" description="Basic and acidic residues" evidence="1">
    <location>
        <begin position="78"/>
        <end position="97"/>
    </location>
</feature>
<dbReference type="AlphaFoldDB" id="A0A1Y0EL65"/>
<keyword evidence="4" id="KW-1185">Reference proteome</keyword>
<dbReference type="RefSeq" id="WP_087278821.1">
    <property type="nucleotide sequence ID" value="NZ_CP021455.1"/>
</dbReference>
<dbReference type="OrthoDB" id="8814382at2"/>
<dbReference type="Pfam" id="PF20228">
    <property type="entry name" value="DUF6587"/>
    <property type="match status" value="1"/>
</dbReference>
<evidence type="ECO:0000313" key="3">
    <source>
        <dbReference type="EMBL" id="ARU04374.1"/>
    </source>
</evidence>
<evidence type="ECO:0000313" key="4">
    <source>
        <dbReference type="Proteomes" id="UP000196138"/>
    </source>
</evidence>
<accession>A0A1Y0EL65</accession>
<protein>
    <submittedName>
        <fullName evidence="3">Uncharacterized protein</fullName>
    </submittedName>
</protein>
<keyword evidence="2" id="KW-0812">Transmembrane</keyword>
<keyword evidence="2" id="KW-0472">Membrane</keyword>
<evidence type="ECO:0000256" key="2">
    <source>
        <dbReference type="SAM" id="Phobius"/>
    </source>
</evidence>
<sequence>MQQLMVGLIVGAAAMYAVWHWLPARLKRRAAQAIAHGSERLGVTDAAGARQLQQSLQQPSGCGACARCEPACSTQPRAEAEAEGTRDPGEPRRNAPV</sequence>
<dbReference type="EMBL" id="CP021455">
    <property type="protein sequence ID" value="ARU04374.1"/>
    <property type="molecule type" value="Genomic_DNA"/>
</dbReference>
<feature type="transmembrane region" description="Helical" evidence="2">
    <location>
        <begin position="6"/>
        <end position="22"/>
    </location>
</feature>
<dbReference type="KEGG" id="cser:CCO03_06525"/>
<proteinExistence type="predicted"/>
<keyword evidence="2" id="KW-1133">Transmembrane helix</keyword>
<reference evidence="3 4" key="1">
    <citation type="submission" date="2017-05" db="EMBL/GenBank/DDBJ databases">
        <authorList>
            <person name="Song R."/>
            <person name="Chenine A.L."/>
            <person name="Ruprecht R.M."/>
        </authorList>
    </citation>
    <scope>NUCLEOTIDE SEQUENCE [LARGE SCALE GENOMIC DNA]</scope>
    <source>
        <strain evidence="3 4">DSM 26136</strain>
    </source>
</reference>
<feature type="region of interest" description="Disordered" evidence="1">
    <location>
        <begin position="75"/>
        <end position="97"/>
    </location>
</feature>
<dbReference type="InterPro" id="IPR046494">
    <property type="entry name" value="DUF6587"/>
</dbReference>
<evidence type="ECO:0000256" key="1">
    <source>
        <dbReference type="SAM" id="MobiDB-lite"/>
    </source>
</evidence>
<dbReference type="Proteomes" id="UP000196138">
    <property type="component" value="Chromosome"/>
</dbReference>
<name>A0A1Y0EL65_9BURK</name>
<gene>
    <name evidence="3" type="ORF">CCO03_06525</name>
</gene>